<sequence length="465" mass="51217">MATGSRNSNRNSNRCAFCGSQFPQGRLVRPPGQTRGGICFDCVRELANYVAERGGKKKRDEGGSAQPRANDRVELADKPPPQRDSESRTLVPREIYSSLDAYVIGQEKAKKTLAVAVYNHFKRIRSEATDPDVEVQKSNILLIGPTGSGKTLLAETLARSLYVPFAICDATSLTESGYVGEDVENILLRLIQAADWDISRAEQGIIYIDELDKIARKEGVNRSITRDVAGEGVQQELLKIIEGCVANVPPQGGRKHPHQEMLQINTKNILFICGGAFDGLPEIISKRVSSGSAMGFLAQNQERGDKKANPVAMFDLVSPEDLLQFGFIPEMVGRLPVVAALQPLDREDLIRVLIEPKNAIVKQYQRLFDLDDVKLEFTGDALEAAAERALTYQTGARILRHIVEDTLMEVMYELPSLGDIGRCVVHGEAITGEASPRLYRRGGGRHLTLKTALARSRPNQQRKSA</sequence>
<feature type="domain" description="Clp ATPase C-terminal" evidence="5">
    <location>
        <begin position="344"/>
        <end position="438"/>
    </location>
</feature>
<dbReference type="InterPro" id="IPR027417">
    <property type="entry name" value="P-loop_NTPase"/>
</dbReference>
<keyword evidence="7" id="KW-1185">Reference proteome</keyword>
<evidence type="ECO:0000256" key="2">
    <source>
        <dbReference type="ARBA" id="ARBA00022840"/>
    </source>
</evidence>
<dbReference type="NCBIfam" id="NF003745">
    <property type="entry name" value="PRK05342.1"/>
    <property type="match status" value="1"/>
</dbReference>
<protein>
    <submittedName>
        <fullName evidence="6">ATP-dependent Clp protease ATP-binding subunit ClpX</fullName>
    </submittedName>
</protein>
<dbReference type="GO" id="GO:0005524">
    <property type="term" value="F:ATP binding"/>
    <property type="evidence" value="ECO:0007669"/>
    <property type="project" value="UniProtKB-KW"/>
</dbReference>
<feature type="compositionally biased region" description="Basic and acidic residues" evidence="3">
    <location>
        <begin position="69"/>
        <end position="87"/>
    </location>
</feature>
<dbReference type="SUPFAM" id="SSF52540">
    <property type="entry name" value="P-loop containing nucleoside triphosphate hydrolases"/>
    <property type="match status" value="1"/>
</dbReference>
<dbReference type="InterPro" id="IPR046425">
    <property type="entry name" value="ClpX_bact"/>
</dbReference>
<evidence type="ECO:0000313" key="6">
    <source>
        <dbReference type="EMBL" id="CAI8020140.1"/>
    </source>
</evidence>
<dbReference type="Proteomes" id="UP001174909">
    <property type="component" value="Unassembled WGS sequence"/>
</dbReference>
<feature type="region of interest" description="Disordered" evidence="3">
    <location>
        <begin position="53"/>
        <end position="89"/>
    </location>
</feature>
<dbReference type="SMART" id="SM01086">
    <property type="entry name" value="ClpB_D2-small"/>
    <property type="match status" value="1"/>
</dbReference>
<proteinExistence type="inferred from homology"/>
<dbReference type="PANTHER" id="PTHR48102:SF7">
    <property type="entry name" value="ATP-DEPENDENT CLP PROTEASE ATP-BINDING SUBUNIT CLPX-LIKE, MITOCHONDRIAL"/>
    <property type="match status" value="1"/>
</dbReference>
<keyword evidence="6" id="KW-0378">Hydrolase</keyword>
<dbReference type="GO" id="GO:0140662">
    <property type="term" value="F:ATP-dependent protein folding chaperone"/>
    <property type="evidence" value="ECO:0007669"/>
    <property type="project" value="InterPro"/>
</dbReference>
<dbReference type="InterPro" id="IPR003593">
    <property type="entry name" value="AAA+_ATPase"/>
</dbReference>
<comment type="caution">
    <text evidence="6">The sequence shown here is derived from an EMBL/GenBank/DDBJ whole genome shotgun (WGS) entry which is preliminary data.</text>
</comment>
<evidence type="ECO:0000256" key="1">
    <source>
        <dbReference type="ARBA" id="ARBA00022741"/>
    </source>
</evidence>
<gene>
    <name evidence="6" type="ORF">GBAR_LOCUS12054</name>
</gene>
<evidence type="ECO:0000259" key="5">
    <source>
        <dbReference type="SMART" id="SM01086"/>
    </source>
</evidence>
<keyword evidence="6" id="KW-0645">Protease</keyword>
<organism evidence="6 7">
    <name type="scientific">Geodia barretti</name>
    <name type="common">Barrett's horny sponge</name>
    <dbReference type="NCBI Taxonomy" id="519541"/>
    <lineage>
        <taxon>Eukaryota</taxon>
        <taxon>Metazoa</taxon>
        <taxon>Porifera</taxon>
        <taxon>Demospongiae</taxon>
        <taxon>Heteroscleromorpha</taxon>
        <taxon>Tetractinellida</taxon>
        <taxon>Astrophorina</taxon>
        <taxon>Geodiidae</taxon>
        <taxon>Geodia</taxon>
    </lineage>
</organism>
<dbReference type="PANTHER" id="PTHR48102">
    <property type="entry name" value="ATP-DEPENDENT CLP PROTEASE ATP-BINDING SUBUNIT CLPX-LIKE, MITOCHONDRIAL-RELATED"/>
    <property type="match status" value="1"/>
</dbReference>
<dbReference type="NCBIfam" id="TIGR00382">
    <property type="entry name" value="clpX"/>
    <property type="match status" value="1"/>
</dbReference>
<dbReference type="Gene3D" id="1.10.8.60">
    <property type="match status" value="1"/>
</dbReference>
<reference evidence="6" key="1">
    <citation type="submission" date="2023-03" db="EMBL/GenBank/DDBJ databases">
        <authorList>
            <person name="Steffen K."/>
            <person name="Cardenas P."/>
        </authorList>
    </citation>
    <scope>NUCLEOTIDE SEQUENCE</scope>
</reference>
<dbReference type="InterPro" id="IPR050052">
    <property type="entry name" value="ATP-dep_Clp_protease_ClpX"/>
</dbReference>
<dbReference type="EMBL" id="CASHTH010001804">
    <property type="protein sequence ID" value="CAI8020140.1"/>
    <property type="molecule type" value="Genomic_DNA"/>
</dbReference>
<feature type="domain" description="AAA+ ATPase" evidence="4">
    <location>
        <begin position="136"/>
        <end position="359"/>
    </location>
</feature>
<evidence type="ECO:0000313" key="7">
    <source>
        <dbReference type="Proteomes" id="UP001174909"/>
    </source>
</evidence>
<dbReference type="SMART" id="SM00382">
    <property type="entry name" value="AAA"/>
    <property type="match status" value="1"/>
</dbReference>
<dbReference type="Gene3D" id="3.40.50.300">
    <property type="entry name" value="P-loop containing nucleotide triphosphate hydrolases"/>
    <property type="match status" value="1"/>
</dbReference>
<accession>A0AA35WMR9</accession>
<dbReference type="GO" id="GO:0016887">
    <property type="term" value="F:ATP hydrolysis activity"/>
    <property type="evidence" value="ECO:0007669"/>
    <property type="project" value="InterPro"/>
</dbReference>
<dbReference type="GO" id="GO:0051301">
    <property type="term" value="P:cell division"/>
    <property type="evidence" value="ECO:0007669"/>
    <property type="project" value="TreeGrafter"/>
</dbReference>
<dbReference type="GO" id="GO:0008233">
    <property type="term" value="F:peptidase activity"/>
    <property type="evidence" value="ECO:0007669"/>
    <property type="project" value="UniProtKB-KW"/>
</dbReference>
<dbReference type="GO" id="GO:0051603">
    <property type="term" value="P:proteolysis involved in protein catabolic process"/>
    <property type="evidence" value="ECO:0007669"/>
    <property type="project" value="TreeGrafter"/>
</dbReference>
<dbReference type="GO" id="GO:0051082">
    <property type="term" value="F:unfolded protein binding"/>
    <property type="evidence" value="ECO:0007669"/>
    <property type="project" value="InterPro"/>
</dbReference>
<dbReference type="CDD" id="cd19497">
    <property type="entry name" value="RecA-like_ClpX"/>
    <property type="match status" value="1"/>
</dbReference>
<dbReference type="Pfam" id="PF10431">
    <property type="entry name" value="ClpB_D2-small"/>
    <property type="match status" value="1"/>
</dbReference>
<dbReference type="InterPro" id="IPR003959">
    <property type="entry name" value="ATPase_AAA_core"/>
</dbReference>
<evidence type="ECO:0000256" key="3">
    <source>
        <dbReference type="SAM" id="MobiDB-lite"/>
    </source>
</evidence>
<dbReference type="AlphaFoldDB" id="A0AA35WMR9"/>
<dbReference type="FunFam" id="1.10.8.60:FF:000002">
    <property type="entry name" value="ATP-dependent Clp protease ATP-binding subunit ClpX"/>
    <property type="match status" value="1"/>
</dbReference>
<keyword evidence="1" id="KW-0547">Nucleotide-binding</keyword>
<name>A0AA35WMR9_GEOBA</name>
<keyword evidence="2 6" id="KW-0067">ATP-binding</keyword>
<dbReference type="Pfam" id="PF07724">
    <property type="entry name" value="AAA_2"/>
    <property type="match status" value="1"/>
</dbReference>
<dbReference type="InterPro" id="IPR004487">
    <property type="entry name" value="Clp_protease_ATP-bd_su_ClpX"/>
</dbReference>
<dbReference type="InterPro" id="IPR019489">
    <property type="entry name" value="Clp_ATPase_C"/>
</dbReference>
<evidence type="ECO:0000259" key="4">
    <source>
        <dbReference type="SMART" id="SM00382"/>
    </source>
</evidence>
<dbReference type="HAMAP" id="MF_00175">
    <property type="entry name" value="ClpX"/>
    <property type="match status" value="1"/>
</dbReference>
<dbReference type="GO" id="GO:0009376">
    <property type="term" value="C:HslUV protease complex"/>
    <property type="evidence" value="ECO:0007669"/>
    <property type="project" value="TreeGrafter"/>
</dbReference>